<keyword evidence="5" id="KW-1185">Reference proteome</keyword>
<evidence type="ECO:0000256" key="1">
    <source>
        <dbReference type="SAM" id="Coils"/>
    </source>
</evidence>
<dbReference type="AlphaFoldDB" id="A0A7W3JD56"/>
<dbReference type="Gene3D" id="3.30.479.30">
    <property type="entry name" value="Band 7 domain"/>
    <property type="match status" value="1"/>
</dbReference>
<dbReference type="GO" id="GO:0008233">
    <property type="term" value="F:peptidase activity"/>
    <property type="evidence" value="ECO:0007669"/>
    <property type="project" value="UniProtKB-KW"/>
</dbReference>
<evidence type="ECO:0000259" key="3">
    <source>
        <dbReference type="Pfam" id="PF01145"/>
    </source>
</evidence>
<dbReference type="InterPro" id="IPR001107">
    <property type="entry name" value="Band_7"/>
</dbReference>
<name>A0A7W3JD56_9MICO</name>
<comment type="caution">
    <text evidence="4">The sequence shown here is derived from an EMBL/GenBank/DDBJ whole genome shotgun (WGS) entry which is preliminary data.</text>
</comment>
<evidence type="ECO:0000256" key="2">
    <source>
        <dbReference type="SAM" id="MobiDB-lite"/>
    </source>
</evidence>
<proteinExistence type="predicted"/>
<sequence>MATIKRYPGFRQFLGTASDYVVHLSKGGVRHEGVGQAFWFRPDTSVLSEVPATDQELPVLFHAVTRDQQDVSVQSNVTYRFGDPVLASQRLDFGIFPVTGKGQEASGRQQVGAIVGQLAQSLTVDLIATLDLAEALESGIGRVRTALGALGEDARLAATGIEILGVRVLAVRPEGDVEKALRTPVRERLQAEADRATYERRAVAVERERKIAENELASQIELAARREQLVAQEGANKRREAEEAAAAALVSAKSDAERREIASTAQAGSLRRLGEAEAAKEAALMAVYTNVGRDVLTALALRDAAPHLPNVGSLTVTPDLVSGLLSALTTRAAEPTADTAPASNGAPATER</sequence>
<dbReference type="EMBL" id="JACGWV010000002">
    <property type="protein sequence ID" value="MBA8810663.1"/>
    <property type="molecule type" value="Genomic_DNA"/>
</dbReference>
<protein>
    <submittedName>
        <fullName evidence="4">Regulator of protease activity HflC (Stomatin/prohibitin superfamily)</fullName>
    </submittedName>
</protein>
<feature type="coiled-coil region" evidence="1">
    <location>
        <begin position="188"/>
        <end position="222"/>
    </location>
</feature>
<dbReference type="SUPFAM" id="SSF117892">
    <property type="entry name" value="Band 7/SPFH domain"/>
    <property type="match status" value="1"/>
</dbReference>
<dbReference type="InterPro" id="IPR036013">
    <property type="entry name" value="Band_7/SPFH_dom_sf"/>
</dbReference>
<keyword evidence="4" id="KW-0645">Protease</keyword>
<feature type="domain" description="Band 7" evidence="3">
    <location>
        <begin position="37"/>
        <end position="197"/>
    </location>
</feature>
<reference evidence="4 5" key="1">
    <citation type="submission" date="2020-07" db="EMBL/GenBank/DDBJ databases">
        <title>Sequencing the genomes of 1000 actinobacteria strains.</title>
        <authorList>
            <person name="Klenk H.-P."/>
        </authorList>
    </citation>
    <scope>NUCLEOTIDE SEQUENCE [LARGE SCALE GENOMIC DNA]</scope>
    <source>
        <strain evidence="4 5">DSM 44121</strain>
    </source>
</reference>
<keyword evidence="1" id="KW-0175">Coiled coil</keyword>
<dbReference type="RefSeq" id="WP_182619735.1">
    <property type="nucleotide sequence ID" value="NZ_BAAATF010000014.1"/>
</dbReference>
<evidence type="ECO:0000313" key="4">
    <source>
        <dbReference type="EMBL" id="MBA8810663.1"/>
    </source>
</evidence>
<dbReference type="Pfam" id="PF01145">
    <property type="entry name" value="Band_7"/>
    <property type="match status" value="1"/>
</dbReference>
<dbReference type="Proteomes" id="UP000540568">
    <property type="component" value="Unassembled WGS sequence"/>
</dbReference>
<evidence type="ECO:0000313" key="5">
    <source>
        <dbReference type="Proteomes" id="UP000540568"/>
    </source>
</evidence>
<gene>
    <name evidence="4" type="ORF">FHX71_004639</name>
</gene>
<keyword evidence="4" id="KW-0378">Hydrolase</keyword>
<organism evidence="4 5">
    <name type="scientific">Promicromonospora sukumoe</name>
    <dbReference type="NCBI Taxonomy" id="88382"/>
    <lineage>
        <taxon>Bacteria</taxon>
        <taxon>Bacillati</taxon>
        <taxon>Actinomycetota</taxon>
        <taxon>Actinomycetes</taxon>
        <taxon>Micrococcales</taxon>
        <taxon>Promicromonosporaceae</taxon>
        <taxon>Promicromonospora</taxon>
    </lineage>
</organism>
<dbReference type="GO" id="GO:0006508">
    <property type="term" value="P:proteolysis"/>
    <property type="evidence" value="ECO:0007669"/>
    <property type="project" value="UniProtKB-KW"/>
</dbReference>
<accession>A0A7W3JD56</accession>
<feature type="region of interest" description="Disordered" evidence="2">
    <location>
        <begin position="332"/>
        <end position="351"/>
    </location>
</feature>